<sequence>MDGGILKDLIFSVMEKCEAAGCLVDAAISDMGQSNKALWKRCRISAKRSGEPVVSCRHPSAADTDRKLFFLVDTSHVLKNIRGHLV</sequence>
<evidence type="ECO:0000313" key="1">
    <source>
        <dbReference type="EMBL" id="KAH9366127.1"/>
    </source>
</evidence>
<gene>
    <name evidence="1" type="ORF">HPB48_019907</name>
</gene>
<dbReference type="VEuPathDB" id="VectorBase:HLOH_061366"/>
<organism evidence="1 2">
    <name type="scientific">Haemaphysalis longicornis</name>
    <name type="common">Bush tick</name>
    <dbReference type="NCBI Taxonomy" id="44386"/>
    <lineage>
        <taxon>Eukaryota</taxon>
        <taxon>Metazoa</taxon>
        <taxon>Ecdysozoa</taxon>
        <taxon>Arthropoda</taxon>
        <taxon>Chelicerata</taxon>
        <taxon>Arachnida</taxon>
        <taxon>Acari</taxon>
        <taxon>Parasitiformes</taxon>
        <taxon>Ixodida</taxon>
        <taxon>Ixodoidea</taxon>
        <taxon>Ixodidae</taxon>
        <taxon>Haemaphysalinae</taxon>
        <taxon>Haemaphysalis</taxon>
    </lineage>
</organism>
<comment type="caution">
    <text evidence="1">The sequence shown here is derived from an EMBL/GenBank/DDBJ whole genome shotgun (WGS) entry which is preliminary data.</text>
</comment>
<dbReference type="EMBL" id="JABSTR010000004">
    <property type="protein sequence ID" value="KAH9366127.1"/>
    <property type="molecule type" value="Genomic_DNA"/>
</dbReference>
<reference evidence="1 2" key="1">
    <citation type="journal article" date="2020" name="Cell">
        <title>Large-Scale Comparative Analyses of Tick Genomes Elucidate Their Genetic Diversity and Vector Capacities.</title>
        <authorList>
            <consortium name="Tick Genome and Microbiome Consortium (TIGMIC)"/>
            <person name="Jia N."/>
            <person name="Wang J."/>
            <person name="Shi W."/>
            <person name="Du L."/>
            <person name="Sun Y."/>
            <person name="Zhan W."/>
            <person name="Jiang J.F."/>
            <person name="Wang Q."/>
            <person name="Zhang B."/>
            <person name="Ji P."/>
            <person name="Bell-Sakyi L."/>
            <person name="Cui X.M."/>
            <person name="Yuan T.T."/>
            <person name="Jiang B.G."/>
            <person name="Yang W.F."/>
            <person name="Lam T.T."/>
            <person name="Chang Q.C."/>
            <person name="Ding S.J."/>
            <person name="Wang X.J."/>
            <person name="Zhu J.G."/>
            <person name="Ruan X.D."/>
            <person name="Zhao L."/>
            <person name="Wei J.T."/>
            <person name="Ye R.Z."/>
            <person name="Que T.C."/>
            <person name="Du C.H."/>
            <person name="Zhou Y.H."/>
            <person name="Cheng J.X."/>
            <person name="Dai P.F."/>
            <person name="Guo W.B."/>
            <person name="Han X.H."/>
            <person name="Huang E.J."/>
            <person name="Li L.F."/>
            <person name="Wei W."/>
            <person name="Gao Y.C."/>
            <person name="Liu J.Z."/>
            <person name="Shao H.Z."/>
            <person name="Wang X."/>
            <person name="Wang C.C."/>
            <person name="Yang T.C."/>
            <person name="Huo Q.B."/>
            <person name="Li W."/>
            <person name="Chen H.Y."/>
            <person name="Chen S.E."/>
            <person name="Zhou L.G."/>
            <person name="Ni X.B."/>
            <person name="Tian J.H."/>
            <person name="Sheng Y."/>
            <person name="Liu T."/>
            <person name="Pan Y.S."/>
            <person name="Xia L.Y."/>
            <person name="Li J."/>
            <person name="Zhao F."/>
            <person name="Cao W.C."/>
        </authorList>
    </citation>
    <scope>NUCLEOTIDE SEQUENCE [LARGE SCALE GENOMIC DNA]</scope>
    <source>
        <strain evidence="1">HaeL-2018</strain>
    </source>
</reference>
<protein>
    <submittedName>
        <fullName evidence="1">Uncharacterized protein</fullName>
    </submittedName>
</protein>
<accession>A0A9J6FTI4</accession>
<keyword evidence="2" id="KW-1185">Reference proteome</keyword>
<dbReference type="OrthoDB" id="6627680at2759"/>
<evidence type="ECO:0000313" key="2">
    <source>
        <dbReference type="Proteomes" id="UP000821853"/>
    </source>
</evidence>
<proteinExistence type="predicted"/>
<dbReference type="AlphaFoldDB" id="A0A9J6FTI4"/>
<dbReference type="Proteomes" id="UP000821853">
    <property type="component" value="Chromosome 2"/>
</dbReference>
<name>A0A9J6FTI4_HAELO</name>